<name>A0A9P3PR91_LYOSH</name>
<feature type="compositionally biased region" description="Low complexity" evidence="1">
    <location>
        <begin position="28"/>
        <end position="40"/>
    </location>
</feature>
<organism evidence="2 3">
    <name type="scientific">Lyophyllum shimeji</name>
    <name type="common">Hon-shimeji</name>
    <name type="synonym">Tricholoma shimeji</name>
    <dbReference type="NCBI Taxonomy" id="47721"/>
    <lineage>
        <taxon>Eukaryota</taxon>
        <taxon>Fungi</taxon>
        <taxon>Dikarya</taxon>
        <taxon>Basidiomycota</taxon>
        <taxon>Agaricomycotina</taxon>
        <taxon>Agaricomycetes</taxon>
        <taxon>Agaricomycetidae</taxon>
        <taxon>Agaricales</taxon>
        <taxon>Tricholomatineae</taxon>
        <taxon>Lyophyllaceae</taxon>
        <taxon>Lyophyllum</taxon>
    </lineage>
</organism>
<accession>A0A9P3PR91</accession>
<evidence type="ECO:0000313" key="3">
    <source>
        <dbReference type="Proteomes" id="UP001063166"/>
    </source>
</evidence>
<proteinExistence type="predicted"/>
<evidence type="ECO:0000313" key="2">
    <source>
        <dbReference type="EMBL" id="GLB41250.1"/>
    </source>
</evidence>
<feature type="compositionally biased region" description="Low complexity" evidence="1">
    <location>
        <begin position="1"/>
        <end position="11"/>
    </location>
</feature>
<keyword evidence="3" id="KW-1185">Reference proteome</keyword>
<feature type="compositionally biased region" description="Polar residues" evidence="1">
    <location>
        <begin position="12"/>
        <end position="27"/>
    </location>
</feature>
<dbReference type="EMBL" id="BRPK01000009">
    <property type="protein sequence ID" value="GLB41250.1"/>
    <property type="molecule type" value="Genomic_DNA"/>
</dbReference>
<evidence type="ECO:0000256" key="1">
    <source>
        <dbReference type="SAM" id="MobiDB-lite"/>
    </source>
</evidence>
<gene>
    <name evidence="2" type="ORF">LshimejAT787_0904650</name>
</gene>
<comment type="caution">
    <text evidence="2">The sequence shown here is derived from an EMBL/GenBank/DDBJ whole genome shotgun (WGS) entry which is preliminary data.</text>
</comment>
<protein>
    <submittedName>
        <fullName evidence="2">Uncharacterized protein</fullName>
    </submittedName>
</protein>
<feature type="compositionally biased region" description="Basic and acidic residues" evidence="1">
    <location>
        <begin position="41"/>
        <end position="50"/>
    </location>
</feature>
<sequence length="78" mass="8348">MAPSSSPSSSSRTLNPMLISSSSLFQPSRSTSTLSSSLRLPEAEPDRDRDCDEADTDLTDERGSDHPPAPVPTLRSSE</sequence>
<feature type="region of interest" description="Disordered" evidence="1">
    <location>
        <begin position="1"/>
        <end position="78"/>
    </location>
</feature>
<reference evidence="2" key="1">
    <citation type="submission" date="2022-07" db="EMBL/GenBank/DDBJ databases">
        <title>The genome of Lyophyllum shimeji provides insight into the initial evolution of ectomycorrhizal fungal genome.</title>
        <authorList>
            <person name="Kobayashi Y."/>
            <person name="Shibata T."/>
            <person name="Hirakawa H."/>
            <person name="Shigenobu S."/>
            <person name="Nishiyama T."/>
            <person name="Yamada A."/>
            <person name="Hasebe M."/>
            <person name="Kawaguchi M."/>
        </authorList>
    </citation>
    <scope>NUCLEOTIDE SEQUENCE</scope>
    <source>
        <strain evidence="2">AT787</strain>
    </source>
</reference>
<dbReference type="AlphaFoldDB" id="A0A9P3PR91"/>
<dbReference type="Proteomes" id="UP001063166">
    <property type="component" value="Unassembled WGS sequence"/>
</dbReference>